<name>A0ABW4CS69_9LACO</name>
<reference evidence="3" key="1">
    <citation type="journal article" date="2019" name="Int. J. Syst. Evol. Microbiol.">
        <title>The Global Catalogue of Microorganisms (GCM) 10K type strain sequencing project: providing services to taxonomists for standard genome sequencing and annotation.</title>
        <authorList>
            <consortium name="The Broad Institute Genomics Platform"/>
            <consortium name="The Broad Institute Genome Sequencing Center for Infectious Disease"/>
            <person name="Wu L."/>
            <person name="Ma J."/>
        </authorList>
    </citation>
    <scope>NUCLEOTIDE SEQUENCE [LARGE SCALE GENOMIC DNA]</scope>
    <source>
        <strain evidence="3">CCM 8947</strain>
    </source>
</reference>
<dbReference type="Proteomes" id="UP001597192">
    <property type="component" value="Unassembled WGS sequence"/>
</dbReference>
<evidence type="ECO:0000313" key="2">
    <source>
        <dbReference type="EMBL" id="MFD1432346.1"/>
    </source>
</evidence>
<accession>A0ABW4CS69</accession>
<dbReference type="EMBL" id="JBHTOG010000031">
    <property type="protein sequence ID" value="MFD1432346.1"/>
    <property type="molecule type" value="Genomic_DNA"/>
</dbReference>
<keyword evidence="3" id="KW-1185">Reference proteome</keyword>
<sequence length="519" mass="59846">MQFEEIFLEKADLQKFMMFSVLTAFDADSLTITELSAKIGISYQQTYNIFQELIEDVAAITGDSRATVKKSLMGPLPLRVTIDQYRFLLMEDAIAYQFVDYLVQGSRPSVDRFCNERYISRSTLLRKTAPLRQLLARYQIKMSLTLPGFVGDEKQIRLFLTVFYWLATHGSGWPFSSISSAQLDRQYNELKTHKVDPIAALQEELFWAVCRIRMAHGHYVGYCARFEDVFGEMASFDETIYKQELFAKRDPEARRAESCFFYFYQNKTINFTPLTDTEQTLQEFLLRQKTPANDVVEALGPFLTARFPGLSADQLHSSTHLALNVLRVSFSFYLMDGNYFKQADFFGANKSSYHEQRQRQVFIEFVESLPDRPAYSAFKRDPEAFAELLFYLFVPVLAQFTEEEKVKLKLLVEPTDILNRAVFDFVDDLGIATRLPVCADLDEADLVVAVRDDYMASDIQRWLNGHAAKVIDWYLDATVTDRHQLYERIYALYQQKQAAVNKLALRNTSGHAQDRAAAD</sequence>
<evidence type="ECO:0000313" key="3">
    <source>
        <dbReference type="Proteomes" id="UP001597192"/>
    </source>
</evidence>
<proteinExistence type="predicted"/>
<feature type="domain" description="Mga helix-turn-helix" evidence="1">
    <location>
        <begin position="83"/>
        <end position="164"/>
    </location>
</feature>
<dbReference type="Gene3D" id="1.10.10.10">
    <property type="entry name" value="Winged helix-like DNA-binding domain superfamily/Winged helix DNA-binding domain"/>
    <property type="match status" value="1"/>
</dbReference>
<dbReference type="InterPro" id="IPR036388">
    <property type="entry name" value="WH-like_DNA-bd_sf"/>
</dbReference>
<comment type="caution">
    <text evidence="2">The sequence shown here is derived from an EMBL/GenBank/DDBJ whole genome shotgun (WGS) entry which is preliminary data.</text>
</comment>
<protein>
    <submittedName>
        <fullName evidence="2">Helix-turn-helix domain-containing protein</fullName>
    </submittedName>
</protein>
<evidence type="ECO:0000259" key="1">
    <source>
        <dbReference type="Pfam" id="PF05043"/>
    </source>
</evidence>
<gene>
    <name evidence="2" type="ORF">ACFQ47_06570</name>
</gene>
<dbReference type="RefSeq" id="WP_125696731.1">
    <property type="nucleotide sequence ID" value="NZ_JBHTOG010000031.1"/>
</dbReference>
<dbReference type="Pfam" id="PF05043">
    <property type="entry name" value="Mga"/>
    <property type="match status" value="1"/>
</dbReference>
<dbReference type="InterPro" id="IPR007737">
    <property type="entry name" value="Mga_HTH"/>
</dbReference>
<organism evidence="2 3">
    <name type="scientific">Lacticaseibacillus yichunensis</name>
    <dbReference type="NCBI Taxonomy" id="2486015"/>
    <lineage>
        <taxon>Bacteria</taxon>
        <taxon>Bacillati</taxon>
        <taxon>Bacillota</taxon>
        <taxon>Bacilli</taxon>
        <taxon>Lactobacillales</taxon>
        <taxon>Lactobacillaceae</taxon>
        <taxon>Lacticaseibacillus</taxon>
    </lineage>
</organism>